<dbReference type="AlphaFoldDB" id="A0A0W8FZR7"/>
<dbReference type="GO" id="GO:0015562">
    <property type="term" value="F:efflux transmembrane transporter activity"/>
    <property type="evidence" value="ECO:0007669"/>
    <property type="project" value="TreeGrafter"/>
</dbReference>
<dbReference type="Gene3D" id="2.40.50.100">
    <property type="match status" value="1"/>
</dbReference>
<feature type="domain" description="Multidrug resistance protein MdtA-like alpha-helical hairpin" evidence="2">
    <location>
        <begin position="88"/>
        <end position="152"/>
    </location>
</feature>
<evidence type="ECO:0000259" key="2">
    <source>
        <dbReference type="Pfam" id="PF25876"/>
    </source>
</evidence>
<dbReference type="Gene3D" id="2.40.30.170">
    <property type="match status" value="1"/>
</dbReference>
<evidence type="ECO:0000256" key="1">
    <source>
        <dbReference type="SAM" id="Coils"/>
    </source>
</evidence>
<dbReference type="SUPFAM" id="SSF111369">
    <property type="entry name" value="HlyD-like secretion proteins"/>
    <property type="match status" value="1"/>
</dbReference>
<dbReference type="PANTHER" id="PTHR30469">
    <property type="entry name" value="MULTIDRUG RESISTANCE PROTEIN MDTA"/>
    <property type="match status" value="1"/>
</dbReference>
<evidence type="ECO:0000259" key="4">
    <source>
        <dbReference type="Pfam" id="PF25989"/>
    </source>
</evidence>
<feature type="domain" description="CusB-like beta-barrel" evidence="3">
    <location>
        <begin position="197"/>
        <end position="262"/>
    </location>
</feature>
<reference evidence="5" key="1">
    <citation type="journal article" date="2015" name="Proc. Natl. Acad. Sci. U.S.A.">
        <title>Networks of energetic and metabolic interactions define dynamics in microbial communities.</title>
        <authorList>
            <person name="Embree M."/>
            <person name="Liu J.K."/>
            <person name="Al-Bassam M.M."/>
            <person name="Zengler K."/>
        </authorList>
    </citation>
    <scope>NUCLEOTIDE SEQUENCE</scope>
</reference>
<dbReference type="Gene3D" id="1.10.287.470">
    <property type="entry name" value="Helix hairpin bin"/>
    <property type="match status" value="1"/>
</dbReference>
<accession>A0A0W8FZR7</accession>
<dbReference type="PANTHER" id="PTHR30469:SF15">
    <property type="entry name" value="HLYD FAMILY OF SECRETION PROTEINS"/>
    <property type="match status" value="1"/>
</dbReference>
<gene>
    <name evidence="5" type="ORF">ASZ90_003889</name>
</gene>
<organism evidence="5">
    <name type="scientific">hydrocarbon metagenome</name>
    <dbReference type="NCBI Taxonomy" id="938273"/>
    <lineage>
        <taxon>unclassified sequences</taxon>
        <taxon>metagenomes</taxon>
        <taxon>ecological metagenomes</taxon>
    </lineage>
</organism>
<dbReference type="Gene3D" id="2.40.420.20">
    <property type="match status" value="1"/>
</dbReference>
<keyword evidence="1" id="KW-0175">Coiled coil</keyword>
<feature type="coiled-coil region" evidence="1">
    <location>
        <begin position="80"/>
        <end position="152"/>
    </location>
</feature>
<comment type="caution">
    <text evidence="5">The sequence shown here is derived from an EMBL/GenBank/DDBJ whole genome shotgun (WGS) entry which is preliminary data.</text>
</comment>
<dbReference type="Pfam" id="PF25989">
    <property type="entry name" value="YknX_C"/>
    <property type="match status" value="1"/>
</dbReference>
<dbReference type="GO" id="GO:1990281">
    <property type="term" value="C:efflux pump complex"/>
    <property type="evidence" value="ECO:0007669"/>
    <property type="project" value="TreeGrafter"/>
</dbReference>
<dbReference type="Pfam" id="PF25954">
    <property type="entry name" value="Beta-barrel_RND_2"/>
    <property type="match status" value="1"/>
</dbReference>
<evidence type="ECO:0000259" key="3">
    <source>
        <dbReference type="Pfam" id="PF25954"/>
    </source>
</evidence>
<protein>
    <submittedName>
        <fullName evidence="5">Putative co/zn/cd efflux system membrane fusion protein</fullName>
    </submittedName>
</protein>
<dbReference type="EMBL" id="LNQE01000494">
    <property type="protein sequence ID" value="KUG26274.1"/>
    <property type="molecule type" value="Genomic_DNA"/>
</dbReference>
<dbReference type="InterPro" id="IPR006143">
    <property type="entry name" value="RND_pump_MFP"/>
</dbReference>
<dbReference type="InterPro" id="IPR058792">
    <property type="entry name" value="Beta-barrel_RND_2"/>
</dbReference>
<dbReference type="InterPro" id="IPR058637">
    <property type="entry name" value="YknX-like_C"/>
</dbReference>
<feature type="domain" description="YknX-like C-terminal permuted SH3-like" evidence="4">
    <location>
        <begin position="299"/>
        <end position="355"/>
    </location>
</feature>
<evidence type="ECO:0000313" key="5">
    <source>
        <dbReference type="EMBL" id="KUG26274.1"/>
    </source>
</evidence>
<dbReference type="InterPro" id="IPR058624">
    <property type="entry name" value="MdtA-like_HH"/>
</dbReference>
<sequence>MIFLFIGCQPGDETEEEREVPVKVFVIKPASISKSIKLTGGITAAKDVILYSKISEKLESINVKAGESVREGQILAVQYNELLKQGVDAAEASLKNAEAQVNLIRQDFERTERLFKQNAVSQQQYDQILTQKQAAEAGLEQASAIMKQAKEQYQNSFIKAPFSGTVAAVYFEVNQMVPAGQPVIHLIGSGGMKAKLKVTAKDIHHIKQGLNTIIKFPSIPDTEFSAVVTSINQAVDAFTKSLEIEVQINENDPRLKSGLFGEFFIEVIAKENTVVIPENALLRQTEVIIDRDKGIQTPVRKYYVFVVKESRAELIEVEPGITSNGRIEITSGLINGDTLIVVGQNIVDEGQKVKVID</sequence>
<dbReference type="NCBIfam" id="TIGR01730">
    <property type="entry name" value="RND_mfp"/>
    <property type="match status" value="1"/>
</dbReference>
<name>A0A0W8FZR7_9ZZZZ</name>
<proteinExistence type="predicted"/>
<dbReference type="Pfam" id="PF25876">
    <property type="entry name" value="HH_MFP_RND"/>
    <property type="match status" value="1"/>
</dbReference>